<reference evidence="3 4" key="1">
    <citation type="submission" date="2023-07" db="EMBL/GenBank/DDBJ databases">
        <title>Sequencing the genomes of 1000 actinobacteria strains.</title>
        <authorList>
            <person name="Klenk H.-P."/>
        </authorList>
    </citation>
    <scope>NUCLEOTIDE SEQUENCE [LARGE SCALE GENOMIC DNA]</scope>
    <source>
        <strain evidence="3 4">DSM 44388</strain>
    </source>
</reference>
<evidence type="ECO:0008006" key="5">
    <source>
        <dbReference type="Google" id="ProtNLM"/>
    </source>
</evidence>
<name>A0ABT9P0D3_9ACTN</name>
<dbReference type="EMBL" id="JAUSQZ010000001">
    <property type="protein sequence ID" value="MDP9826136.1"/>
    <property type="molecule type" value="Genomic_DNA"/>
</dbReference>
<protein>
    <recommendedName>
        <fullName evidence="5">DUF4230 domain-containing protein</fullName>
    </recommendedName>
</protein>
<feature type="compositionally biased region" description="Polar residues" evidence="1">
    <location>
        <begin position="10"/>
        <end position="24"/>
    </location>
</feature>
<keyword evidence="2" id="KW-0812">Transmembrane</keyword>
<feature type="region of interest" description="Disordered" evidence="1">
    <location>
        <begin position="1"/>
        <end position="85"/>
    </location>
</feature>
<accession>A0ABT9P0D3</accession>
<keyword evidence="4" id="KW-1185">Reference proteome</keyword>
<dbReference type="InterPro" id="IPR025324">
    <property type="entry name" value="DUF4230"/>
</dbReference>
<evidence type="ECO:0000256" key="2">
    <source>
        <dbReference type="SAM" id="Phobius"/>
    </source>
</evidence>
<keyword evidence="2" id="KW-1133">Transmembrane helix</keyword>
<proteinExistence type="predicted"/>
<gene>
    <name evidence="3" type="ORF">J2S57_001885</name>
</gene>
<keyword evidence="2" id="KW-0472">Membrane</keyword>
<organism evidence="3 4">
    <name type="scientific">Kineosporia succinea</name>
    <dbReference type="NCBI Taxonomy" id="84632"/>
    <lineage>
        <taxon>Bacteria</taxon>
        <taxon>Bacillati</taxon>
        <taxon>Actinomycetota</taxon>
        <taxon>Actinomycetes</taxon>
        <taxon>Kineosporiales</taxon>
        <taxon>Kineosporiaceae</taxon>
        <taxon>Kineosporia</taxon>
    </lineage>
</organism>
<sequence length="305" mass="32683">MAQKTHSRSKVSATGSDQQEQPVSRSLAGGLERARNSLTGRRKGETEPLPVDQPGSKVDRTDTADKADRGGKGGGGRSGDTIVYRPAPERKRSGFLTAALVVAVLLVAGALALNLTTGALDRLNPFKGLVTNQTIDRSGPAVLQSIQDLGQFEAASGYYELVVDVEKDVKPVPSFLAGQRTLFIAAGSVDAGVNLSNLGDGAVTVNDDRTHATINLPHPTMSSPTLDYDRSYVYSRDRGVFDRVKGAFTDDSKETEQLYSIASQRLSEAANETEDLRDRAEKNTRSTLEGLLKPLGFTQVTVNFT</sequence>
<dbReference type="Proteomes" id="UP001235712">
    <property type="component" value="Unassembled WGS sequence"/>
</dbReference>
<evidence type="ECO:0000256" key="1">
    <source>
        <dbReference type="SAM" id="MobiDB-lite"/>
    </source>
</evidence>
<dbReference type="Pfam" id="PF14014">
    <property type="entry name" value="DUF4230"/>
    <property type="match status" value="1"/>
</dbReference>
<dbReference type="RefSeq" id="WP_307240637.1">
    <property type="nucleotide sequence ID" value="NZ_JAUSQZ010000001.1"/>
</dbReference>
<evidence type="ECO:0000313" key="3">
    <source>
        <dbReference type="EMBL" id="MDP9826136.1"/>
    </source>
</evidence>
<comment type="caution">
    <text evidence="3">The sequence shown here is derived from an EMBL/GenBank/DDBJ whole genome shotgun (WGS) entry which is preliminary data.</text>
</comment>
<feature type="transmembrane region" description="Helical" evidence="2">
    <location>
        <begin position="95"/>
        <end position="115"/>
    </location>
</feature>
<evidence type="ECO:0000313" key="4">
    <source>
        <dbReference type="Proteomes" id="UP001235712"/>
    </source>
</evidence>
<feature type="compositionally biased region" description="Basic and acidic residues" evidence="1">
    <location>
        <begin position="57"/>
        <end position="71"/>
    </location>
</feature>